<dbReference type="AlphaFoldDB" id="A0A875RWC8"/>
<evidence type="ECO:0000256" key="5">
    <source>
        <dbReference type="ARBA" id="ARBA00023254"/>
    </source>
</evidence>
<dbReference type="PANTHER" id="PTHR48225:SF7">
    <property type="entry name" value="MEIOSIS-SPECIFIC PROTEIN HOP1"/>
    <property type="match status" value="1"/>
</dbReference>
<dbReference type="PANTHER" id="PTHR48225">
    <property type="entry name" value="HORMA DOMAIN-CONTAINING PROTEIN 1"/>
    <property type="match status" value="1"/>
</dbReference>
<sequence>MSLLRRTPSSRLPLSVSEDLINSFLFIAVSSVSYLRGLFDDLHFVKTKYSFSKRYGREKNLSEALSVQLLKEGLSLEADTIILWLRNSVGEAIHRGYLQAVCLTIILDNKSTQNVFESYTFSVNYERRDHYLTMVINDNELVVDDEKNAMMSLLKHLIAETQLLPALPPKRYLLMRLVLNKEAPKDYVPEHFKTMKNSSDSLKNPQYSTDCGSVKTIHHEIRCELSSKICTNAASTLPNRNESDSDSELDTDVETEFPSIPYPMAQMTRHITNIGCPK</sequence>
<dbReference type="InterPro" id="IPR051294">
    <property type="entry name" value="HORMA_MeioticProgression"/>
</dbReference>
<evidence type="ECO:0000256" key="1">
    <source>
        <dbReference type="ARBA" id="ARBA00004123"/>
    </source>
</evidence>
<dbReference type="RefSeq" id="XP_038776711.1">
    <property type="nucleotide sequence ID" value="XM_038920783.1"/>
</dbReference>
<reference evidence="7" key="1">
    <citation type="submission" date="2020-10" db="EMBL/GenBank/DDBJ databases">
        <authorList>
            <person name="Roach M.J.R."/>
        </authorList>
    </citation>
    <scope>NUCLEOTIDE SEQUENCE</scope>
    <source>
        <strain evidence="7">CBS 1945</strain>
    </source>
</reference>
<proteinExistence type="predicted"/>
<dbReference type="GO" id="GO:0005694">
    <property type="term" value="C:chromosome"/>
    <property type="evidence" value="ECO:0007669"/>
    <property type="project" value="UniProtKB-SubCell"/>
</dbReference>
<accession>A0A875RWC8</accession>
<keyword evidence="3" id="KW-0158">Chromosome</keyword>
<keyword evidence="8" id="KW-1185">Reference proteome</keyword>
<dbReference type="GeneID" id="62193853"/>
<gene>
    <name evidence="7" type="ORF">FOA43_000452</name>
</gene>
<keyword evidence="4" id="KW-0539">Nucleus</keyword>
<dbReference type="GO" id="GO:0005634">
    <property type="term" value="C:nucleus"/>
    <property type="evidence" value="ECO:0007669"/>
    <property type="project" value="UniProtKB-SubCell"/>
</dbReference>
<keyword evidence="5" id="KW-0469">Meiosis</keyword>
<organism evidence="7 8">
    <name type="scientific">Eeniella nana</name>
    <name type="common">Yeast</name>
    <name type="synonym">Brettanomyces nanus</name>
    <dbReference type="NCBI Taxonomy" id="13502"/>
    <lineage>
        <taxon>Eukaryota</taxon>
        <taxon>Fungi</taxon>
        <taxon>Dikarya</taxon>
        <taxon>Ascomycota</taxon>
        <taxon>Saccharomycotina</taxon>
        <taxon>Pichiomycetes</taxon>
        <taxon>Pichiales</taxon>
        <taxon>Pichiaceae</taxon>
        <taxon>Brettanomyces</taxon>
    </lineage>
</organism>
<evidence type="ECO:0000256" key="4">
    <source>
        <dbReference type="ARBA" id="ARBA00023242"/>
    </source>
</evidence>
<evidence type="ECO:0000259" key="6">
    <source>
        <dbReference type="PROSITE" id="PS50815"/>
    </source>
</evidence>
<dbReference type="EMBL" id="CP064812">
    <property type="protein sequence ID" value="QPG73146.1"/>
    <property type="molecule type" value="Genomic_DNA"/>
</dbReference>
<dbReference type="PROSITE" id="PS50815">
    <property type="entry name" value="HORMA"/>
    <property type="match status" value="1"/>
</dbReference>
<feature type="domain" description="HORMA" evidence="6">
    <location>
        <begin position="15"/>
        <end position="225"/>
    </location>
</feature>
<name>A0A875RWC8_EENNA</name>
<dbReference type="Gene3D" id="3.30.900.10">
    <property type="entry name" value="HORMA domain"/>
    <property type="match status" value="1"/>
</dbReference>
<dbReference type="InterPro" id="IPR003511">
    <property type="entry name" value="HORMA_dom"/>
</dbReference>
<dbReference type="InterPro" id="IPR036570">
    <property type="entry name" value="HORMA_dom_sf"/>
</dbReference>
<evidence type="ECO:0000313" key="8">
    <source>
        <dbReference type="Proteomes" id="UP000662931"/>
    </source>
</evidence>
<evidence type="ECO:0000256" key="2">
    <source>
        <dbReference type="ARBA" id="ARBA00004286"/>
    </source>
</evidence>
<dbReference type="KEGG" id="bnn:FOA43_000452"/>
<protein>
    <recommendedName>
        <fullName evidence="6">HORMA domain-containing protein</fullName>
    </recommendedName>
</protein>
<dbReference type="SUPFAM" id="SSF56019">
    <property type="entry name" value="The spindle assembly checkpoint protein mad2"/>
    <property type="match status" value="1"/>
</dbReference>
<dbReference type="OrthoDB" id="1928087at2759"/>
<comment type="subcellular location">
    <subcellularLocation>
        <location evidence="2">Chromosome</location>
    </subcellularLocation>
    <subcellularLocation>
        <location evidence="1">Nucleus</location>
    </subcellularLocation>
</comment>
<evidence type="ECO:0000313" key="7">
    <source>
        <dbReference type="EMBL" id="QPG73146.1"/>
    </source>
</evidence>
<dbReference type="GO" id="GO:0051598">
    <property type="term" value="P:meiotic recombination checkpoint signaling"/>
    <property type="evidence" value="ECO:0007669"/>
    <property type="project" value="TreeGrafter"/>
</dbReference>
<evidence type="ECO:0000256" key="3">
    <source>
        <dbReference type="ARBA" id="ARBA00022454"/>
    </source>
</evidence>
<dbReference type="GO" id="GO:0007130">
    <property type="term" value="P:synaptonemal complex assembly"/>
    <property type="evidence" value="ECO:0007669"/>
    <property type="project" value="TreeGrafter"/>
</dbReference>
<dbReference type="Pfam" id="PF02301">
    <property type="entry name" value="HORMA"/>
    <property type="match status" value="1"/>
</dbReference>
<dbReference type="Proteomes" id="UP000662931">
    <property type="component" value="Chromosome 1"/>
</dbReference>